<feature type="compositionally biased region" description="Low complexity" evidence="5">
    <location>
        <begin position="174"/>
        <end position="187"/>
    </location>
</feature>
<dbReference type="Gene3D" id="3.30.40.10">
    <property type="entry name" value="Zinc/RING finger domain, C3HC4 (zinc finger)"/>
    <property type="match status" value="1"/>
</dbReference>
<evidence type="ECO:0000313" key="7">
    <source>
        <dbReference type="Proteomes" id="UP001652582"/>
    </source>
</evidence>
<evidence type="ECO:0000259" key="6">
    <source>
        <dbReference type="PROSITE" id="PS52051"/>
    </source>
</evidence>
<keyword evidence="3" id="KW-0862">Zinc</keyword>
<dbReference type="PANTHER" id="PTHR16048:SF3">
    <property type="entry name" value="E3 UBIQUITIN-PROTEIN LIGASE MSL2"/>
    <property type="match status" value="1"/>
</dbReference>
<dbReference type="GO" id="GO:0008270">
    <property type="term" value="F:zinc ion binding"/>
    <property type="evidence" value="ECO:0007669"/>
    <property type="project" value="UniProtKB-KW"/>
</dbReference>
<dbReference type="Pfam" id="PF16682">
    <property type="entry name" value="MSL2-CXC"/>
    <property type="match status" value="1"/>
</dbReference>
<feature type="region of interest" description="Disordered" evidence="5">
    <location>
        <begin position="279"/>
        <end position="304"/>
    </location>
</feature>
<dbReference type="GO" id="GO:0061630">
    <property type="term" value="F:ubiquitin protein ligase activity"/>
    <property type="evidence" value="ECO:0007669"/>
    <property type="project" value="InterPro"/>
</dbReference>
<dbReference type="AlphaFoldDB" id="A0A6J1MTF7"/>
<evidence type="ECO:0000313" key="8">
    <source>
        <dbReference type="RefSeq" id="XP_023937814.1"/>
    </source>
</evidence>
<evidence type="ECO:0000256" key="4">
    <source>
        <dbReference type="PROSITE-ProRule" id="PRU01396"/>
    </source>
</evidence>
<gene>
    <name evidence="8" type="primary">LOC112045742</name>
</gene>
<dbReference type="CDD" id="cd13122">
    <property type="entry name" value="MSL2_CXC"/>
    <property type="match status" value="1"/>
</dbReference>
<dbReference type="OrthoDB" id="10012174at2759"/>
<dbReference type="KEGG" id="bany:112045742"/>
<accession>A0A6J1MTF7</accession>
<dbReference type="InterPro" id="IPR017907">
    <property type="entry name" value="Znf_RING_CS"/>
</dbReference>
<dbReference type="Pfam" id="PF16685">
    <property type="entry name" value="zf-RING_10"/>
    <property type="match status" value="1"/>
</dbReference>
<dbReference type="InterPro" id="IPR033467">
    <property type="entry name" value="Tesmin/TSO1-like_CXC"/>
</dbReference>
<keyword evidence="4" id="KW-0158">Chromosome</keyword>
<keyword evidence="1" id="KW-0479">Metal-binding</keyword>
<evidence type="ECO:0000256" key="2">
    <source>
        <dbReference type="ARBA" id="ARBA00022771"/>
    </source>
</evidence>
<dbReference type="InterPro" id="IPR013083">
    <property type="entry name" value="Znf_RING/FYVE/PHD"/>
</dbReference>
<dbReference type="PROSITE" id="PS52051">
    <property type="entry name" value="CXC_MSL2"/>
    <property type="match status" value="1"/>
</dbReference>
<sequence>MNPTSLYVSTCRLIISADANDKSSWSDLFRVLPYLRQSLSCIVCGNLLKEPYTPNLGCQHHVCKNCIQWRKKIKPPCSWCADCEDYTENIQLRILLQCYNKLCEYFMATDMYNSLLEEDEVEMNGGTVASSGLIFLIQEGAGFFDDYRSKAGLPQSAYSKLPCAFTNIPTTQTQVASTSSSENNTTVTRKDVNETSSPPAETNIRESQAKKKYIQWDHKKPSYGSRTSANKKKGCRCGYSSPAPGILTCCGQRCLCYVQRKPCTECKCKGCRNPHRTGLTKGGFHKAGTSAEGPSGNGGGLAAH</sequence>
<organism evidence="7 8">
    <name type="scientific">Bicyclus anynana</name>
    <name type="common">Squinting bush brown butterfly</name>
    <dbReference type="NCBI Taxonomy" id="110368"/>
    <lineage>
        <taxon>Eukaryota</taxon>
        <taxon>Metazoa</taxon>
        <taxon>Ecdysozoa</taxon>
        <taxon>Arthropoda</taxon>
        <taxon>Hexapoda</taxon>
        <taxon>Insecta</taxon>
        <taxon>Pterygota</taxon>
        <taxon>Neoptera</taxon>
        <taxon>Endopterygota</taxon>
        <taxon>Lepidoptera</taxon>
        <taxon>Glossata</taxon>
        <taxon>Ditrysia</taxon>
        <taxon>Papilionoidea</taxon>
        <taxon>Nymphalidae</taxon>
        <taxon>Satyrinae</taxon>
        <taxon>Satyrini</taxon>
        <taxon>Mycalesina</taxon>
        <taxon>Bicyclus</taxon>
    </lineage>
</organism>
<protein>
    <submittedName>
        <fullName evidence="8">E3 ubiquitin-protein ligase MSL2</fullName>
    </submittedName>
</protein>
<reference evidence="8" key="1">
    <citation type="submission" date="2025-08" db="UniProtKB">
        <authorList>
            <consortium name="RefSeq"/>
        </authorList>
    </citation>
    <scope>IDENTIFICATION</scope>
</reference>
<dbReference type="GeneID" id="112045742"/>
<evidence type="ECO:0000256" key="3">
    <source>
        <dbReference type="ARBA" id="ARBA00022833"/>
    </source>
</evidence>
<evidence type="ECO:0000256" key="5">
    <source>
        <dbReference type="SAM" id="MobiDB-lite"/>
    </source>
</evidence>
<dbReference type="PANTHER" id="PTHR16048">
    <property type="entry name" value="MSL2-RELATED"/>
    <property type="match status" value="1"/>
</dbReference>
<name>A0A6J1MTF7_BICAN</name>
<dbReference type="InterPro" id="IPR032043">
    <property type="entry name" value="Msl2_Znf-RING"/>
</dbReference>
<feature type="compositionally biased region" description="Gly residues" evidence="5">
    <location>
        <begin position="295"/>
        <end position="304"/>
    </location>
</feature>
<dbReference type="PROSITE" id="PS00518">
    <property type="entry name" value="ZF_RING_1"/>
    <property type="match status" value="1"/>
</dbReference>
<dbReference type="RefSeq" id="XP_023937814.1">
    <property type="nucleotide sequence ID" value="XM_024082046.2"/>
</dbReference>
<evidence type="ECO:0000256" key="1">
    <source>
        <dbReference type="ARBA" id="ARBA00022723"/>
    </source>
</evidence>
<keyword evidence="4" id="KW-0539">Nucleus</keyword>
<feature type="domain" description="CXC MSL2-type" evidence="6">
    <location>
        <begin position="230"/>
        <end position="281"/>
    </location>
</feature>
<dbReference type="GO" id="GO:0072487">
    <property type="term" value="C:MSL complex"/>
    <property type="evidence" value="ECO:0007669"/>
    <property type="project" value="UniProtKB-UniRule"/>
</dbReference>
<dbReference type="SUPFAM" id="SSF57850">
    <property type="entry name" value="RING/U-box"/>
    <property type="match status" value="1"/>
</dbReference>
<keyword evidence="7" id="KW-1185">Reference proteome</keyword>
<dbReference type="InterPro" id="IPR032049">
    <property type="entry name" value="Msl2-CXC"/>
</dbReference>
<comment type="similarity">
    <text evidence="4">Belongs to the MSL2 family.</text>
</comment>
<proteinExistence type="inferred from homology"/>
<dbReference type="Proteomes" id="UP001652582">
    <property type="component" value="Chromosome Z"/>
</dbReference>
<dbReference type="SMART" id="SM01114">
    <property type="entry name" value="CXC"/>
    <property type="match status" value="1"/>
</dbReference>
<feature type="region of interest" description="Disordered" evidence="5">
    <location>
        <begin position="174"/>
        <end position="208"/>
    </location>
</feature>
<dbReference type="GO" id="GO:0016567">
    <property type="term" value="P:protein ubiquitination"/>
    <property type="evidence" value="ECO:0007669"/>
    <property type="project" value="TreeGrafter"/>
</dbReference>
<dbReference type="InterPro" id="IPR037922">
    <property type="entry name" value="MSL2"/>
</dbReference>
<keyword evidence="2" id="KW-0863">Zinc-finger</keyword>